<dbReference type="PANTHER" id="PTHR24252:SF7">
    <property type="entry name" value="HYALIN"/>
    <property type="match status" value="1"/>
</dbReference>
<dbReference type="InterPro" id="IPR043504">
    <property type="entry name" value="Peptidase_S1_PA_chymotrypsin"/>
</dbReference>
<comment type="caution">
    <text evidence="7">The sequence shown here is derived from an EMBL/GenBank/DDBJ whole genome shotgun (WGS) entry which is preliminary data.</text>
</comment>
<accession>A0A2G8JXK4</accession>
<dbReference type="Pfam" id="PF00089">
    <property type="entry name" value="Trypsin"/>
    <property type="match status" value="1"/>
</dbReference>
<evidence type="ECO:0000313" key="7">
    <source>
        <dbReference type="EMBL" id="PIK40449.1"/>
    </source>
</evidence>
<organism evidence="7 8">
    <name type="scientific">Stichopus japonicus</name>
    <name type="common">Sea cucumber</name>
    <dbReference type="NCBI Taxonomy" id="307972"/>
    <lineage>
        <taxon>Eukaryota</taxon>
        <taxon>Metazoa</taxon>
        <taxon>Echinodermata</taxon>
        <taxon>Eleutherozoa</taxon>
        <taxon>Echinozoa</taxon>
        <taxon>Holothuroidea</taxon>
        <taxon>Aspidochirotacea</taxon>
        <taxon>Aspidochirotida</taxon>
        <taxon>Stichopodidae</taxon>
        <taxon>Apostichopus</taxon>
    </lineage>
</organism>
<feature type="domain" description="Peptidase S1" evidence="6">
    <location>
        <begin position="1"/>
        <end position="158"/>
    </location>
</feature>
<evidence type="ECO:0000256" key="2">
    <source>
        <dbReference type="ARBA" id="ARBA00022525"/>
    </source>
</evidence>
<dbReference type="SMART" id="SM00020">
    <property type="entry name" value="Tryp_SPc"/>
    <property type="match status" value="1"/>
</dbReference>
<name>A0A2G8JXK4_STIJA</name>
<dbReference type="GO" id="GO:0006508">
    <property type="term" value="P:proteolysis"/>
    <property type="evidence" value="ECO:0007669"/>
    <property type="project" value="InterPro"/>
</dbReference>
<sequence length="168" mass="19310">MCEHRLALIYNIVLVTFRFFKFTNREPVAHCWCCSCDRMGHNGVIPKKSKLPKRLEHDLQELIMKLRRRDECETSLVGNDEEDWFDETMTCAGYLGREVGLCTGDSGGPLVKYAKRGTSRRWTVIGVTSWGSGCALQNELDFFANVPHFVPWINENINPEAARLRRNT</sequence>
<comment type="subcellular location">
    <subcellularLocation>
        <location evidence="1">Secreted</location>
    </subcellularLocation>
</comment>
<reference evidence="7 8" key="1">
    <citation type="journal article" date="2017" name="PLoS Biol.">
        <title>The sea cucumber genome provides insights into morphological evolution and visceral regeneration.</title>
        <authorList>
            <person name="Zhang X."/>
            <person name="Sun L."/>
            <person name="Yuan J."/>
            <person name="Sun Y."/>
            <person name="Gao Y."/>
            <person name="Zhang L."/>
            <person name="Li S."/>
            <person name="Dai H."/>
            <person name="Hamel J.F."/>
            <person name="Liu C."/>
            <person name="Yu Y."/>
            <person name="Liu S."/>
            <person name="Lin W."/>
            <person name="Guo K."/>
            <person name="Jin S."/>
            <person name="Xu P."/>
            <person name="Storey K.B."/>
            <person name="Huan P."/>
            <person name="Zhang T."/>
            <person name="Zhou Y."/>
            <person name="Zhang J."/>
            <person name="Lin C."/>
            <person name="Li X."/>
            <person name="Xing L."/>
            <person name="Huo D."/>
            <person name="Sun M."/>
            <person name="Wang L."/>
            <person name="Mercier A."/>
            <person name="Li F."/>
            <person name="Yang H."/>
            <person name="Xiang J."/>
        </authorList>
    </citation>
    <scope>NUCLEOTIDE SEQUENCE [LARGE SCALE GENOMIC DNA]</scope>
    <source>
        <strain evidence="7">Shaxun</strain>
        <tissue evidence="7">Muscle</tissue>
    </source>
</reference>
<dbReference type="AlphaFoldDB" id="A0A2G8JXK4"/>
<keyword evidence="2" id="KW-0964">Secreted</keyword>
<dbReference type="OrthoDB" id="7863416at2759"/>
<dbReference type="FunFam" id="2.40.10.10:FF:000054">
    <property type="entry name" value="Complement C1r subcomponent"/>
    <property type="match status" value="1"/>
</dbReference>
<gene>
    <name evidence="7" type="ORF">BSL78_22698</name>
</gene>
<dbReference type="InterPro" id="IPR001254">
    <property type="entry name" value="Trypsin_dom"/>
</dbReference>
<evidence type="ECO:0000256" key="3">
    <source>
        <dbReference type="ARBA" id="ARBA00022729"/>
    </source>
</evidence>
<dbReference type="GO" id="GO:0005576">
    <property type="term" value="C:extracellular region"/>
    <property type="evidence" value="ECO:0007669"/>
    <property type="project" value="UniProtKB-SubCell"/>
</dbReference>
<evidence type="ECO:0000256" key="5">
    <source>
        <dbReference type="ARBA" id="ARBA00023180"/>
    </source>
</evidence>
<dbReference type="EMBL" id="MRZV01001122">
    <property type="protein sequence ID" value="PIK40449.1"/>
    <property type="molecule type" value="Genomic_DNA"/>
</dbReference>
<keyword evidence="4" id="KW-1015">Disulfide bond</keyword>
<keyword evidence="5" id="KW-0325">Glycoprotein</keyword>
<keyword evidence="3" id="KW-0732">Signal</keyword>
<protein>
    <submittedName>
        <fullName evidence="7">Complement factor B-2</fullName>
    </submittedName>
</protein>
<evidence type="ECO:0000313" key="8">
    <source>
        <dbReference type="Proteomes" id="UP000230750"/>
    </source>
</evidence>
<dbReference type="PROSITE" id="PS50240">
    <property type="entry name" value="TRYPSIN_DOM"/>
    <property type="match status" value="1"/>
</dbReference>
<evidence type="ECO:0000259" key="6">
    <source>
        <dbReference type="PROSITE" id="PS50240"/>
    </source>
</evidence>
<dbReference type="STRING" id="307972.A0A2G8JXK4"/>
<dbReference type="SUPFAM" id="SSF50494">
    <property type="entry name" value="Trypsin-like serine proteases"/>
    <property type="match status" value="1"/>
</dbReference>
<dbReference type="InterPro" id="IPR009003">
    <property type="entry name" value="Peptidase_S1_PA"/>
</dbReference>
<dbReference type="Gene3D" id="2.40.10.10">
    <property type="entry name" value="Trypsin-like serine proteases"/>
    <property type="match status" value="1"/>
</dbReference>
<keyword evidence="8" id="KW-1185">Reference proteome</keyword>
<evidence type="ECO:0000256" key="1">
    <source>
        <dbReference type="ARBA" id="ARBA00004613"/>
    </source>
</evidence>
<proteinExistence type="predicted"/>
<evidence type="ECO:0000256" key="4">
    <source>
        <dbReference type="ARBA" id="ARBA00023157"/>
    </source>
</evidence>
<dbReference type="PANTHER" id="PTHR24252">
    <property type="entry name" value="ACROSIN-RELATED"/>
    <property type="match status" value="1"/>
</dbReference>
<dbReference type="GO" id="GO:0004252">
    <property type="term" value="F:serine-type endopeptidase activity"/>
    <property type="evidence" value="ECO:0007669"/>
    <property type="project" value="InterPro"/>
</dbReference>
<dbReference type="Proteomes" id="UP000230750">
    <property type="component" value="Unassembled WGS sequence"/>
</dbReference>